<dbReference type="AlphaFoldDB" id="A0A1H4ADP6"/>
<proteinExistence type="predicted"/>
<dbReference type="Proteomes" id="UP000198703">
    <property type="component" value="Unassembled WGS sequence"/>
</dbReference>
<dbReference type="EMBL" id="FNQM01000004">
    <property type="protein sequence ID" value="SEA34089.1"/>
    <property type="molecule type" value="Genomic_DNA"/>
</dbReference>
<accession>A0A1H4ADP6</accession>
<evidence type="ECO:0000313" key="1">
    <source>
        <dbReference type="EMBL" id="SEA34089.1"/>
    </source>
</evidence>
<evidence type="ECO:0000313" key="2">
    <source>
        <dbReference type="Proteomes" id="UP000198703"/>
    </source>
</evidence>
<reference evidence="1 2" key="1">
    <citation type="submission" date="2016-10" db="EMBL/GenBank/DDBJ databases">
        <authorList>
            <person name="de Groot N.N."/>
        </authorList>
    </citation>
    <scope>NUCLEOTIDE SEQUENCE [LARGE SCALE GENOMIC DNA]</scope>
    <source>
        <strain evidence="1 2">DSM 15345</strain>
    </source>
</reference>
<keyword evidence="2" id="KW-1185">Reference proteome</keyword>
<dbReference type="InterPro" id="IPR049574">
    <property type="entry name" value="CrtA-like"/>
</dbReference>
<dbReference type="CDD" id="cd21650">
    <property type="entry name" value="CrtA-like"/>
    <property type="match status" value="1"/>
</dbReference>
<keyword evidence="1" id="KW-0503">Monooxygenase</keyword>
<gene>
    <name evidence="1" type="ORF">SAMN05444370_104182</name>
</gene>
<protein>
    <submittedName>
        <fullName evidence="1">Spheroidene monooxygenase</fullName>
    </submittedName>
</protein>
<dbReference type="GO" id="GO:0004497">
    <property type="term" value="F:monooxygenase activity"/>
    <property type="evidence" value="ECO:0007669"/>
    <property type="project" value="UniProtKB-KW"/>
</dbReference>
<dbReference type="OrthoDB" id="1122317at2"/>
<keyword evidence="1" id="KW-0560">Oxidoreductase</keyword>
<sequence>MDGAGAPFETGGAGGPAADRPTVSVTLFRFATRWRRHWAWWQMLNSRWKLRRLPGATFMRQCGTGSREGFYPWPNFGVYGVLAAWPSLAHAREQVEGSRVYRRYREHAAEHVTLYLHATRARGAWGGSLPFEVCAPAEAEGPVAVLTRASIRPRALRAFWGRTPGIRAEIPLDPRAGGLAFRMGLGELPWLNQITFTLWTDREALQRFAWAPESAHGQAIAAARAGDWFSEYLFARFTVAGVHGDWSDADLSRLRQTA</sequence>
<dbReference type="RefSeq" id="WP_093252098.1">
    <property type="nucleotide sequence ID" value="NZ_FNQM01000004.1"/>
</dbReference>
<dbReference type="STRING" id="89524.SAMN05444370_104182"/>
<organism evidence="1 2">
    <name type="scientific">Rubrimonas cliftonensis</name>
    <dbReference type="NCBI Taxonomy" id="89524"/>
    <lineage>
        <taxon>Bacteria</taxon>
        <taxon>Pseudomonadati</taxon>
        <taxon>Pseudomonadota</taxon>
        <taxon>Alphaproteobacteria</taxon>
        <taxon>Rhodobacterales</taxon>
        <taxon>Paracoccaceae</taxon>
        <taxon>Rubrimonas</taxon>
    </lineage>
</organism>
<name>A0A1H4ADP6_9RHOB</name>